<dbReference type="EMBL" id="UINC01038067">
    <property type="protein sequence ID" value="SVB34514.1"/>
    <property type="molecule type" value="Genomic_DNA"/>
</dbReference>
<organism evidence="1">
    <name type="scientific">marine metagenome</name>
    <dbReference type="NCBI Taxonomy" id="408172"/>
    <lineage>
        <taxon>unclassified sequences</taxon>
        <taxon>metagenomes</taxon>
        <taxon>ecological metagenomes</taxon>
    </lineage>
</organism>
<evidence type="ECO:0000313" key="1">
    <source>
        <dbReference type="EMBL" id="SVB34514.1"/>
    </source>
</evidence>
<reference evidence="1" key="1">
    <citation type="submission" date="2018-05" db="EMBL/GenBank/DDBJ databases">
        <authorList>
            <person name="Lanie J.A."/>
            <person name="Ng W.-L."/>
            <person name="Kazmierczak K.M."/>
            <person name="Andrzejewski T.M."/>
            <person name="Davidsen T.M."/>
            <person name="Wayne K.J."/>
            <person name="Tettelin H."/>
            <person name="Glass J.I."/>
            <person name="Rusch D."/>
            <person name="Podicherti R."/>
            <person name="Tsui H.-C.T."/>
            <person name="Winkler M.E."/>
        </authorList>
    </citation>
    <scope>NUCLEOTIDE SEQUENCE</scope>
</reference>
<dbReference type="AlphaFoldDB" id="A0A382D907"/>
<sequence length="363" mass="40671">MKPNIIRIAPILVIIFLVLIFGCAKLGPTTLKSERSNYNLAVQRTNDEQLLLNLARLKYRDTPFFMEVSSVATQFTLSTSANASTTLEKGVNGLFGLGGSVGMVERPTVTYSPLQGDQFIQRVLSPLPLQTITLLYHSGWSIERIFQLCFQRMNNIKNAPGASGPTPKKAPQFKKFLAAVKHLRELQSQDVLNLSYNDENESPQIILHIADEGKNLEAAQKFARALNIEPGRKKYVITFSPKQNESEQIKVVTRSLLGVLFYLSQGVEAPEQDVKEGKVTRTLKKSGEVFDWKEVTGDLLRVRSKSNRPDNTTLRVFYRGTWFFIQDSDLKSKSTFSLLSQIFSLQAGKIKDTTPLLTLPVGQ</sequence>
<accession>A0A382D907</accession>
<gene>
    <name evidence="1" type="ORF">METZ01_LOCUS187368</name>
</gene>
<proteinExistence type="predicted"/>
<name>A0A382D907_9ZZZZ</name>
<protein>
    <submittedName>
        <fullName evidence="1">Uncharacterized protein</fullName>
    </submittedName>
</protein>
<dbReference type="PROSITE" id="PS51257">
    <property type="entry name" value="PROKAR_LIPOPROTEIN"/>
    <property type="match status" value="1"/>
</dbReference>